<evidence type="ECO:0000313" key="2">
    <source>
        <dbReference type="EMBL" id="KXU35080.1"/>
    </source>
</evidence>
<protein>
    <submittedName>
        <fullName evidence="2">Transcriptional regulator</fullName>
    </submittedName>
</protein>
<comment type="caution">
    <text evidence="2">The sequence shown here is derived from an EMBL/GenBank/DDBJ whole genome shotgun (WGS) entry which is preliminary data.</text>
</comment>
<organism evidence="2 3">
    <name type="scientific">Cephaloticoccus primus</name>
    <dbReference type="NCBI Taxonomy" id="1548207"/>
    <lineage>
        <taxon>Bacteria</taxon>
        <taxon>Pseudomonadati</taxon>
        <taxon>Verrucomicrobiota</taxon>
        <taxon>Opitutia</taxon>
        <taxon>Opitutales</taxon>
        <taxon>Opitutaceae</taxon>
        <taxon>Cephaloticoccus</taxon>
    </lineage>
</organism>
<feature type="domain" description="HTH arsR-type" evidence="1">
    <location>
        <begin position="1"/>
        <end position="87"/>
    </location>
</feature>
<dbReference type="SUPFAM" id="SSF46785">
    <property type="entry name" value="Winged helix' DNA-binding domain"/>
    <property type="match status" value="1"/>
</dbReference>
<dbReference type="PROSITE" id="PS50987">
    <property type="entry name" value="HTH_ARSR_2"/>
    <property type="match status" value="1"/>
</dbReference>
<reference evidence="3" key="1">
    <citation type="submission" date="2016-02" db="EMBL/GenBank/DDBJ databases">
        <authorList>
            <person name="Sanders J.G."/>
            <person name="Lin J.Y."/>
            <person name="Wertz J.T."/>
            <person name="Russell J.A."/>
            <person name="Moreau C.S."/>
            <person name="Powell S."/>
        </authorList>
    </citation>
    <scope>NUCLEOTIDE SEQUENCE [LARGE SCALE GENOMIC DNA]</scope>
    <source>
        <strain evidence="3">CAG34</strain>
    </source>
</reference>
<dbReference type="GO" id="GO:0003700">
    <property type="term" value="F:DNA-binding transcription factor activity"/>
    <property type="evidence" value="ECO:0007669"/>
    <property type="project" value="InterPro"/>
</dbReference>
<dbReference type="InterPro" id="IPR036388">
    <property type="entry name" value="WH-like_DNA-bd_sf"/>
</dbReference>
<dbReference type="InterPro" id="IPR029063">
    <property type="entry name" value="SAM-dependent_MTases_sf"/>
</dbReference>
<dbReference type="Proteomes" id="UP000070058">
    <property type="component" value="Unassembled WGS sequence"/>
</dbReference>
<evidence type="ECO:0000313" key="3">
    <source>
        <dbReference type="Proteomes" id="UP000070058"/>
    </source>
</evidence>
<dbReference type="Pfam" id="PF08241">
    <property type="entry name" value="Methyltransf_11"/>
    <property type="match status" value="1"/>
</dbReference>
<dbReference type="EMBL" id="LSZQ01000052">
    <property type="protein sequence ID" value="KXU35080.1"/>
    <property type="molecule type" value="Genomic_DNA"/>
</dbReference>
<dbReference type="InterPro" id="IPR011991">
    <property type="entry name" value="ArsR-like_HTH"/>
</dbReference>
<dbReference type="CDD" id="cd02440">
    <property type="entry name" value="AdoMet_MTases"/>
    <property type="match status" value="1"/>
</dbReference>
<dbReference type="NCBIfam" id="NF033788">
    <property type="entry name" value="HTH_metalloreg"/>
    <property type="match status" value="1"/>
</dbReference>
<gene>
    <name evidence="2" type="ORF">AXK11_06920</name>
</gene>
<dbReference type="Pfam" id="PF01022">
    <property type="entry name" value="HTH_5"/>
    <property type="match status" value="1"/>
</dbReference>
<dbReference type="STRING" id="1548207.AXK11_06920"/>
<name>A0A139SKP8_9BACT</name>
<dbReference type="PRINTS" id="PR00778">
    <property type="entry name" value="HTHARSR"/>
</dbReference>
<dbReference type="CDD" id="cd00090">
    <property type="entry name" value="HTH_ARSR"/>
    <property type="match status" value="1"/>
</dbReference>
<dbReference type="InterPro" id="IPR036390">
    <property type="entry name" value="WH_DNA-bd_sf"/>
</dbReference>
<evidence type="ECO:0000259" key="1">
    <source>
        <dbReference type="PROSITE" id="PS50987"/>
    </source>
</evidence>
<dbReference type="RefSeq" id="WP_068630601.1">
    <property type="nucleotide sequence ID" value="NZ_LSZQ01000052.1"/>
</dbReference>
<dbReference type="InterPro" id="IPR001845">
    <property type="entry name" value="HTH_ArsR_DNA-bd_dom"/>
</dbReference>
<dbReference type="GO" id="GO:0008757">
    <property type="term" value="F:S-adenosylmethionine-dependent methyltransferase activity"/>
    <property type="evidence" value="ECO:0007669"/>
    <property type="project" value="InterPro"/>
</dbReference>
<accession>A0A139SKP8</accession>
<dbReference type="PANTHER" id="PTHR43591">
    <property type="entry name" value="METHYLTRANSFERASE"/>
    <property type="match status" value="1"/>
</dbReference>
<sequence length="316" mass="35326">MLKLISDPTRLRLLALLLREELSVAELQDVLDMGQSRISSQLALLRQAGIVHDRREGKKAFYSLRPSLKKVQLDLLHAALAAVEGNMPELERDTGSLERILQKRRHSQEQYFNRVAGRFDKNYAPGRSWKAIGQLALRLTPKITIADLGAGEGLISQLLARRASQVWCIDNSPRMVEAGTELAQKNGLDNLSYKLGDIEDIPLPDCCVDLAILSQALHHASHPQTALAEAHRILKPGGQLLILDLKEHHFEKARELYADLWLGFSENTLHSFLKQAGFTRVEVSTVDTEPHEPHFTTLLASAHRPSSHENASSRTE</sequence>
<dbReference type="Gene3D" id="3.40.50.150">
    <property type="entry name" value="Vaccinia Virus protein VP39"/>
    <property type="match status" value="1"/>
</dbReference>
<dbReference type="SUPFAM" id="SSF53335">
    <property type="entry name" value="S-adenosyl-L-methionine-dependent methyltransferases"/>
    <property type="match status" value="1"/>
</dbReference>
<proteinExistence type="predicted"/>
<dbReference type="OrthoDB" id="9772751at2"/>
<dbReference type="AlphaFoldDB" id="A0A139SKP8"/>
<dbReference type="InterPro" id="IPR013216">
    <property type="entry name" value="Methyltransf_11"/>
</dbReference>
<keyword evidence="3" id="KW-1185">Reference proteome</keyword>
<dbReference type="Gene3D" id="1.10.10.10">
    <property type="entry name" value="Winged helix-like DNA-binding domain superfamily/Winged helix DNA-binding domain"/>
    <property type="match status" value="1"/>
</dbReference>
<dbReference type="SMART" id="SM00418">
    <property type="entry name" value="HTH_ARSR"/>
    <property type="match status" value="1"/>
</dbReference>